<feature type="transmembrane region" description="Helical" evidence="6">
    <location>
        <begin position="238"/>
        <end position="259"/>
    </location>
</feature>
<keyword evidence="4 6" id="KW-1133">Transmembrane helix</keyword>
<evidence type="ECO:0000256" key="6">
    <source>
        <dbReference type="SAM" id="Phobius"/>
    </source>
</evidence>
<evidence type="ECO:0000256" key="2">
    <source>
        <dbReference type="ARBA" id="ARBA00022448"/>
    </source>
</evidence>
<evidence type="ECO:0000259" key="7">
    <source>
        <dbReference type="Pfam" id="PF00324"/>
    </source>
</evidence>
<keyword evidence="3 6" id="KW-0812">Transmembrane</keyword>
<dbReference type="Pfam" id="PF00324">
    <property type="entry name" value="AA_permease"/>
    <property type="match status" value="1"/>
</dbReference>
<feature type="transmembrane region" description="Helical" evidence="6">
    <location>
        <begin position="333"/>
        <end position="350"/>
    </location>
</feature>
<dbReference type="Proteomes" id="UP000500767">
    <property type="component" value="Chromosome"/>
</dbReference>
<protein>
    <submittedName>
        <fullName evidence="8">Amino acid permease</fullName>
    </submittedName>
</protein>
<feature type="transmembrane region" description="Helical" evidence="6">
    <location>
        <begin position="279"/>
        <end position="303"/>
    </location>
</feature>
<dbReference type="PANTHER" id="PTHR43495:SF5">
    <property type="entry name" value="GAMMA-AMINOBUTYRIC ACID PERMEASE"/>
    <property type="match status" value="1"/>
</dbReference>
<dbReference type="InterPro" id="IPR004840">
    <property type="entry name" value="Amino_acid_permease_CS"/>
</dbReference>
<gene>
    <name evidence="8" type="ORF">HN018_17555</name>
</gene>
<sequence length="452" mass="47280">MAPAELATLSHSLRPRHVTMISIGGVIGAGLFVGSSAAIAGSGPGVLLSYLLAGTVALLVMRMLGEMAIAEPGAGSFIGHIRRGLGGRAAFVAGWIYWLFWAIVVAAEAIGGSAILSAWVPLPRTVLGLLLVLSMTATNLVSVKSYGEFEFWFSTLKILAIVVFCAVCIAALAGLFGPGQASVSHLWTGGGFLPHGIGAVLAIIPTIVFQYTGSEIATVAAAESNDPGRNVARATNTVALRVLLFYLSSVLLILCVVPWRELVPGHSPFVAAMDRLGIPGAATAMSIIVLVAVMSCLNSALYVTSRVLFEMAAHGDAPRWLVRTGAAGVPRRAIIAGSAVGVVVAIASTISPDRVFAFLLNASGALILFAYLLIALAQIRLRTRMQRTGQRPAFAMWLFPGLSWATIAVILAVLAAMAFDASTRPQIVLGSLTVLVVLALYEMSHRNRRAAS</sequence>
<dbReference type="FunFam" id="1.20.1740.10:FF:000001">
    <property type="entry name" value="Amino acid permease"/>
    <property type="match status" value="1"/>
</dbReference>
<dbReference type="KEGG" id="lck:HN018_17555"/>
<feature type="transmembrane region" description="Helical" evidence="6">
    <location>
        <begin position="21"/>
        <end position="41"/>
    </location>
</feature>
<keyword evidence="2" id="KW-0813">Transport</keyword>
<dbReference type="PANTHER" id="PTHR43495">
    <property type="entry name" value="GABA PERMEASE"/>
    <property type="match status" value="1"/>
</dbReference>
<feature type="transmembrane region" description="Helical" evidence="6">
    <location>
        <begin position="126"/>
        <end position="146"/>
    </location>
</feature>
<feature type="transmembrane region" description="Helical" evidence="6">
    <location>
        <begin position="197"/>
        <end position="217"/>
    </location>
</feature>
<reference evidence="8 9" key="1">
    <citation type="journal article" date="2014" name="World J. Microbiol. Biotechnol.">
        <title>Biodiversity and physiological characteristics of Antarctic and Arctic lichens-associated bacteria.</title>
        <authorList>
            <person name="Lee Y.M."/>
            <person name="Kim E.H."/>
            <person name="Lee H.K."/>
            <person name="Hong S.G."/>
        </authorList>
    </citation>
    <scope>NUCLEOTIDE SEQUENCE [LARGE SCALE GENOMIC DNA]</scope>
    <source>
        <strain evidence="8 9">PAMC 26569</strain>
    </source>
</reference>
<dbReference type="Gene3D" id="1.20.1740.10">
    <property type="entry name" value="Amino acid/polyamine transporter I"/>
    <property type="match status" value="1"/>
</dbReference>
<organism evidence="8 9">
    <name type="scientific">Lichenicola cladoniae</name>
    <dbReference type="NCBI Taxonomy" id="1484109"/>
    <lineage>
        <taxon>Bacteria</taxon>
        <taxon>Pseudomonadati</taxon>
        <taxon>Pseudomonadota</taxon>
        <taxon>Alphaproteobacteria</taxon>
        <taxon>Acetobacterales</taxon>
        <taxon>Acetobacteraceae</taxon>
        <taxon>Lichenicola</taxon>
    </lineage>
</organism>
<feature type="transmembrane region" description="Helical" evidence="6">
    <location>
        <begin position="158"/>
        <end position="177"/>
    </location>
</feature>
<dbReference type="PROSITE" id="PS00218">
    <property type="entry name" value="AMINO_ACID_PERMEASE_1"/>
    <property type="match status" value="1"/>
</dbReference>
<feature type="domain" description="Amino acid permease/ SLC12A" evidence="7">
    <location>
        <begin position="17"/>
        <end position="444"/>
    </location>
</feature>
<feature type="transmembrane region" description="Helical" evidence="6">
    <location>
        <begin position="425"/>
        <end position="443"/>
    </location>
</feature>
<dbReference type="PIRSF" id="PIRSF006060">
    <property type="entry name" value="AA_transporter"/>
    <property type="match status" value="1"/>
</dbReference>
<proteinExistence type="predicted"/>
<comment type="subcellular location">
    <subcellularLocation>
        <location evidence="1">Membrane</location>
        <topology evidence="1">Multi-pass membrane protein</topology>
    </subcellularLocation>
</comment>
<evidence type="ECO:0000256" key="5">
    <source>
        <dbReference type="ARBA" id="ARBA00023136"/>
    </source>
</evidence>
<dbReference type="GO" id="GO:0006865">
    <property type="term" value="P:amino acid transport"/>
    <property type="evidence" value="ECO:0007669"/>
    <property type="project" value="InterPro"/>
</dbReference>
<dbReference type="GO" id="GO:0055085">
    <property type="term" value="P:transmembrane transport"/>
    <property type="evidence" value="ECO:0007669"/>
    <property type="project" value="InterPro"/>
</dbReference>
<evidence type="ECO:0000256" key="1">
    <source>
        <dbReference type="ARBA" id="ARBA00004141"/>
    </source>
</evidence>
<keyword evidence="5 6" id="KW-0472">Membrane</keyword>
<feature type="transmembrane region" description="Helical" evidence="6">
    <location>
        <begin position="356"/>
        <end position="376"/>
    </location>
</feature>
<dbReference type="AlphaFoldDB" id="A0A6M8HW42"/>
<evidence type="ECO:0000313" key="9">
    <source>
        <dbReference type="Proteomes" id="UP000500767"/>
    </source>
</evidence>
<name>A0A6M8HW42_9PROT</name>
<dbReference type="InterPro" id="IPR004841">
    <property type="entry name" value="AA-permease/SLC12A_dom"/>
</dbReference>
<feature type="transmembrane region" description="Helical" evidence="6">
    <location>
        <begin position="47"/>
        <end position="69"/>
    </location>
</feature>
<evidence type="ECO:0000256" key="3">
    <source>
        <dbReference type="ARBA" id="ARBA00022692"/>
    </source>
</evidence>
<feature type="transmembrane region" description="Helical" evidence="6">
    <location>
        <begin position="397"/>
        <end position="419"/>
    </location>
</feature>
<evidence type="ECO:0000256" key="4">
    <source>
        <dbReference type="ARBA" id="ARBA00022989"/>
    </source>
</evidence>
<dbReference type="EMBL" id="CP053708">
    <property type="protein sequence ID" value="QKE92763.1"/>
    <property type="molecule type" value="Genomic_DNA"/>
</dbReference>
<accession>A0A6M8HW42</accession>
<evidence type="ECO:0000313" key="8">
    <source>
        <dbReference type="EMBL" id="QKE92763.1"/>
    </source>
</evidence>
<dbReference type="GO" id="GO:0016020">
    <property type="term" value="C:membrane"/>
    <property type="evidence" value="ECO:0007669"/>
    <property type="project" value="UniProtKB-SubCell"/>
</dbReference>
<keyword evidence="9" id="KW-1185">Reference proteome</keyword>
<feature type="transmembrane region" description="Helical" evidence="6">
    <location>
        <begin position="90"/>
        <end position="120"/>
    </location>
</feature>